<dbReference type="InterPro" id="IPR018306">
    <property type="entry name" value="Phage_T5_Orf172_DNA-bd"/>
</dbReference>
<sequence>MSLVFRKFVIKGKSFPLCVFMAKRRNLLFNGNDIISILNSNQDKKLSLKQVSAENRVSWVELKKLLEAENKPEDSLGFLEVGDIDDSEYDEYEKENEEDDQGFKESISFDTLSTLRQIESYFITRNGLLELLRLFKHRTPCSHSDDMITDILFLQRKEILENKASWIKVNLSCLIDQTGYIYIATSNRYANANTYKIGYAKNLSKRLTSLNFNYIHDDLLYFKQVFYCGSNCITMKKQIWAELAQYREEQSTFFKVPNLDIAINVIKKLTT</sequence>
<keyword evidence="3" id="KW-1185">Reference proteome</keyword>
<proteinExistence type="predicted"/>
<evidence type="ECO:0000259" key="1">
    <source>
        <dbReference type="Pfam" id="PF10544"/>
    </source>
</evidence>
<feature type="domain" description="Bacteriophage T5 Orf172 DNA-binding" evidence="1">
    <location>
        <begin position="179"/>
        <end position="267"/>
    </location>
</feature>
<dbReference type="Pfam" id="PF10544">
    <property type="entry name" value="T5orf172"/>
    <property type="match status" value="1"/>
</dbReference>
<organism evidence="2 3">
    <name type="scientific">Diachasmimorpha longicaudata entomopoxvirus</name>
    <dbReference type="NCBI Taxonomy" id="109981"/>
    <lineage>
        <taxon>Viruses</taxon>
        <taxon>Varidnaviria</taxon>
        <taxon>Bamfordvirae</taxon>
        <taxon>Nucleocytoviricota</taxon>
        <taxon>Pokkesviricetes</taxon>
        <taxon>Chitovirales</taxon>
        <taxon>Poxviridae</taxon>
        <taxon>Entomopoxvirinae</taxon>
        <taxon>Epsilonentomopoxvirus</taxon>
        <taxon>Epsilonentomopoxvirus dlongicaudata</taxon>
        <taxon>Diachasmimorpha entomopoxvirus</taxon>
    </lineage>
</organism>
<reference evidence="2 3" key="1">
    <citation type="submission" date="2015-04" db="EMBL/GenBank/DDBJ databases">
        <title>Diachasmimorpha longicaudata entomopoxvirus genome.</title>
        <authorList>
            <person name="Coffman K.A."/>
            <person name="Burke G.R."/>
        </authorList>
    </citation>
    <scope>NUCLEOTIDE SEQUENCE [LARGE SCALE GENOMIC DNA]</scope>
</reference>
<name>A0A7R5WMH2_9POXV</name>
<dbReference type="EMBL" id="KR095315">
    <property type="protein sequence ID" value="AKS26374.1"/>
    <property type="molecule type" value="Genomic_DNA"/>
</dbReference>
<protein>
    <submittedName>
        <fullName evidence="2">Putative BRO-like protein 1</fullName>
    </submittedName>
</protein>
<dbReference type="Proteomes" id="UP000593702">
    <property type="component" value="Segment"/>
</dbReference>
<evidence type="ECO:0000313" key="3">
    <source>
        <dbReference type="Proteomes" id="UP000593702"/>
    </source>
</evidence>
<accession>A0A7R5WMH2</accession>
<gene>
    <name evidence="2" type="ORF">DLEV_083</name>
</gene>
<evidence type="ECO:0000313" key="2">
    <source>
        <dbReference type="EMBL" id="AKS26374.1"/>
    </source>
</evidence>